<sequence>MATYRPVIILALIWLKIFGIATCLTTVKGVPFPGLIDVTLDELAEGLENGLFTSVDLVNAYLGRINQVNSTLNVVTEVNPDALSIAADLDASRANGTIKGPLHGMPILIKNNIATADQMNNTAGSWVLLGAKVSQDSFMAKKLREAGAIILGKTNLSQWANFRSNNTSNGWSAYGGQVYAAYYPQQDPSGSSSGSGVASDLGLALAALGTETDGSIVSPSQRNNLVGIKPTVGLTSRHLVIPISEHQDTIGPMARTVKDAAYILHAIAGADPNDNYTSAIPNNGEIPDYPAACDMYGLRGTRIGIPRNAIELFSDNTTGTETDAFEETLEVFKAAGAVIVDNANFTAAEQLATSNSETIVLNADFISNLASYLTDLTVNPNNVKSLADVRKFTQSFALEDYPDRNTGVWDEALDEQGFNNTDPRFWAAWQESAFLGGEGGLFGTLERHNLDAVILPTSFSSTWAAIVGAPVITVPLGFYPANATVIKNRRGNLVDTGPHVPFGISFLGAKFSEAKLISLAYAYEQRTKTRDKIQPYITPNVEIGDFAGFDSAGAPDLYVVEGDSSRYTRLVTPLNTSRVVRHGDTTYVYAVQNPKLYFLSTSGIAIHSHFISLNLPECHWMITARMTDEFAIHYFVQSQQCLDSVCVVSTDQSTYQFIPTSKPHLIFTFDIIGFTKTCDLRITDFVEKYASASFPATPEHLNAPRRSPRFSRTSLGGAQVNPKKAKGSKWEHGERADSTDPNALSGDEHMQHAAIPPQCNIVDHSRSWRIRRSLPLSGRIKLPVSSHLAYRLLHHRPISYWITTRSRRRLPAPLIPLHNSPNFFLDGAPVPEKLVLFKPPPYFVTIPRTMRPTTAAAPGEDMSGTDMKSEKHGGGGGSGNEIGPGGEAGVDPPIRSLPPKGDETGKSSRDREEVVDTSDLEVGTNQTDSMRDAKGKGAKRKLRTSLMLSDVPFMVASLVASVDRKILDRWWIVGLVFQRDKMGWLKSFLVYLAITIRIVTLWLPAAAVMVPLRFVWKHTVGRAYDMIPSKLHQPLAALLTIGVFLVGSMVPEEVGENTRASRAISLFGLLLMIGLLTLTSRDWRKIPWHTVIGGMLTQFIIAVFVLKTGVGYDIFAFISEMARTLLGFAKQGLEFLTSTEVSALTWFLISVIPAIIFFISLVQLLYHCGFLQWFIKKFAVFFFWSLRVSGAEAVVATATPFVGQGESAMLIKPFVPYLTLAEIHQVMTCGFATIAGSVLVGYIGLGLDAQVLVSSCVMSIPASIAVSKLRYPETEESITRGSITVPDDEEKAANAIHAFANGAWFGIKVAGMIVATLLCIISFVALINGILGWFGKFLGIDDPPLTLQLVLGYVFYPVAWCLGVPKKDLLTVGELIGIKIITNEYVAFNSLSSKVEPYISMSPRSKLIATYACCGFGNIGSLGTQIGVLSQIAPGRAGDVSRVALSALFAGVLSTLTSASVAGMLYTG</sequence>
<feature type="domain" description="Concentrative nucleoside transporter N-terminal" evidence="4">
    <location>
        <begin position="1067"/>
        <end position="1138"/>
    </location>
</feature>
<dbReference type="KEGG" id="clup:CLUP02_09502"/>
<dbReference type="InterPro" id="IPR011642">
    <property type="entry name" value="Gate_dom"/>
</dbReference>
<reference evidence="7" key="1">
    <citation type="journal article" date="2021" name="Mol. Plant Microbe Interact.">
        <title>Complete Genome Sequence of the Plant-Pathogenic Fungus Colletotrichum lupini.</title>
        <authorList>
            <person name="Baroncelli R."/>
            <person name="Pensec F."/>
            <person name="Da Lio D."/>
            <person name="Boufleur T."/>
            <person name="Vicente I."/>
            <person name="Sarrocco S."/>
            <person name="Picot A."/>
            <person name="Baraldi E."/>
            <person name="Sukno S."/>
            <person name="Thon M."/>
            <person name="Le Floch G."/>
        </authorList>
    </citation>
    <scope>NUCLEOTIDE SEQUENCE</scope>
    <source>
        <strain evidence="7">IMI 504893</strain>
    </source>
</reference>
<protein>
    <submittedName>
        <fullName evidence="7">NupC family nucleoside transporter</fullName>
    </submittedName>
</protein>
<keyword evidence="2" id="KW-1133">Transmembrane helix</keyword>
<dbReference type="RefSeq" id="XP_049145624.1">
    <property type="nucleotide sequence ID" value="XM_049288480.1"/>
</dbReference>
<feature type="domain" description="Amidase" evidence="3">
    <location>
        <begin position="56"/>
        <end position="464"/>
    </location>
</feature>
<feature type="transmembrane region" description="Helical" evidence="2">
    <location>
        <begin position="1178"/>
        <end position="1203"/>
    </location>
</feature>
<dbReference type="EMBL" id="CP019477">
    <property type="protein sequence ID" value="UQC84006.1"/>
    <property type="molecule type" value="Genomic_DNA"/>
</dbReference>
<feature type="compositionally biased region" description="Basic and acidic residues" evidence="1">
    <location>
        <begin position="900"/>
        <end position="914"/>
    </location>
</feature>
<keyword evidence="2" id="KW-0812">Transmembrane</keyword>
<feature type="transmembrane region" description="Helical" evidence="2">
    <location>
        <begin position="1031"/>
        <end position="1050"/>
    </location>
</feature>
<feature type="transmembrane region" description="Helical" evidence="2">
    <location>
        <begin position="1345"/>
        <end position="1364"/>
    </location>
</feature>
<dbReference type="PANTHER" id="PTHR42678:SF34">
    <property type="entry name" value="OS04G0183300 PROTEIN"/>
    <property type="match status" value="1"/>
</dbReference>
<dbReference type="Pfam" id="PF07670">
    <property type="entry name" value="Gate"/>
    <property type="match status" value="1"/>
</dbReference>
<feature type="region of interest" description="Disordered" evidence="1">
    <location>
        <begin position="853"/>
        <end position="936"/>
    </location>
</feature>
<evidence type="ECO:0000259" key="4">
    <source>
        <dbReference type="Pfam" id="PF01773"/>
    </source>
</evidence>
<gene>
    <name evidence="7" type="ORF">CLUP02_09502</name>
</gene>
<keyword evidence="2" id="KW-0472">Membrane</keyword>
<keyword evidence="8" id="KW-1185">Reference proteome</keyword>
<proteinExistence type="predicted"/>
<dbReference type="SUPFAM" id="SSF82866">
    <property type="entry name" value="Multidrug efflux transporter AcrB transmembrane domain"/>
    <property type="match status" value="1"/>
</dbReference>
<evidence type="ECO:0000259" key="5">
    <source>
        <dbReference type="Pfam" id="PF07662"/>
    </source>
</evidence>
<dbReference type="InterPro" id="IPR011657">
    <property type="entry name" value="CNT_C_dom"/>
</dbReference>
<feature type="compositionally biased region" description="Basic and acidic residues" evidence="1">
    <location>
        <begin position="728"/>
        <end position="738"/>
    </location>
</feature>
<evidence type="ECO:0000313" key="8">
    <source>
        <dbReference type="Proteomes" id="UP000830671"/>
    </source>
</evidence>
<feature type="transmembrane region" description="Helical" evidence="2">
    <location>
        <begin position="1062"/>
        <end position="1079"/>
    </location>
</feature>
<feature type="transmembrane region" description="Helical" evidence="2">
    <location>
        <begin position="1143"/>
        <end position="1166"/>
    </location>
</feature>
<dbReference type="Proteomes" id="UP000830671">
    <property type="component" value="Chromosome 5"/>
</dbReference>
<evidence type="ECO:0000256" key="2">
    <source>
        <dbReference type="SAM" id="Phobius"/>
    </source>
</evidence>
<feature type="transmembrane region" description="Helical" evidence="2">
    <location>
        <begin position="1223"/>
        <end position="1245"/>
    </location>
</feature>
<feature type="domain" description="Concentrative nucleoside transporter C-terminal" evidence="5">
    <location>
        <begin position="1252"/>
        <end position="1463"/>
    </location>
</feature>
<dbReference type="PANTHER" id="PTHR42678">
    <property type="entry name" value="AMIDASE"/>
    <property type="match status" value="1"/>
</dbReference>
<dbReference type="SUPFAM" id="SSF75304">
    <property type="entry name" value="Amidase signature (AS) enzymes"/>
    <property type="match status" value="1"/>
</dbReference>
<evidence type="ECO:0000313" key="7">
    <source>
        <dbReference type="EMBL" id="UQC84006.1"/>
    </source>
</evidence>
<feature type="transmembrane region" description="Helical" evidence="2">
    <location>
        <begin position="1309"/>
        <end position="1333"/>
    </location>
</feature>
<dbReference type="Pfam" id="PF07662">
    <property type="entry name" value="Nucleos_tra2_C"/>
    <property type="match status" value="1"/>
</dbReference>
<accession>A0A9Q8WI07</accession>
<feature type="transmembrane region" description="Helical" evidence="2">
    <location>
        <begin position="1443"/>
        <end position="1466"/>
    </location>
</feature>
<evidence type="ECO:0000259" key="3">
    <source>
        <dbReference type="Pfam" id="PF01425"/>
    </source>
</evidence>
<feature type="region of interest" description="Disordered" evidence="1">
    <location>
        <begin position="697"/>
        <end position="745"/>
    </location>
</feature>
<feature type="domain" description="Nucleoside transporter/FeoB GTPase Gate" evidence="6">
    <location>
        <begin position="1148"/>
        <end position="1245"/>
    </location>
</feature>
<feature type="compositionally biased region" description="Gly residues" evidence="1">
    <location>
        <begin position="874"/>
        <end position="888"/>
    </location>
</feature>
<evidence type="ECO:0000259" key="6">
    <source>
        <dbReference type="Pfam" id="PF07670"/>
    </source>
</evidence>
<name>A0A9Q8WI07_9PEZI</name>
<evidence type="ECO:0000256" key="1">
    <source>
        <dbReference type="SAM" id="MobiDB-lite"/>
    </source>
</evidence>
<dbReference type="InterPro" id="IPR023631">
    <property type="entry name" value="Amidase_dom"/>
</dbReference>
<organism evidence="7 8">
    <name type="scientific">Colletotrichum lupini</name>
    <dbReference type="NCBI Taxonomy" id="145971"/>
    <lineage>
        <taxon>Eukaryota</taxon>
        <taxon>Fungi</taxon>
        <taxon>Dikarya</taxon>
        <taxon>Ascomycota</taxon>
        <taxon>Pezizomycotina</taxon>
        <taxon>Sordariomycetes</taxon>
        <taxon>Hypocreomycetidae</taxon>
        <taxon>Glomerellales</taxon>
        <taxon>Glomerellaceae</taxon>
        <taxon>Colletotrichum</taxon>
        <taxon>Colletotrichum acutatum species complex</taxon>
    </lineage>
</organism>
<dbReference type="InterPro" id="IPR036928">
    <property type="entry name" value="AS_sf"/>
</dbReference>
<dbReference type="Gene3D" id="3.90.1300.10">
    <property type="entry name" value="Amidase signature (AS) domain"/>
    <property type="match status" value="1"/>
</dbReference>
<dbReference type="GeneID" id="73343490"/>
<feature type="transmembrane region" description="Helical" evidence="2">
    <location>
        <begin position="988"/>
        <end position="1010"/>
    </location>
</feature>
<feature type="transmembrane region" description="Helical" evidence="2">
    <location>
        <begin position="1086"/>
        <end position="1106"/>
    </location>
</feature>
<dbReference type="Pfam" id="PF01425">
    <property type="entry name" value="Amidase"/>
    <property type="match status" value="1"/>
</dbReference>
<dbReference type="Pfam" id="PF01773">
    <property type="entry name" value="Nucleos_tra2_N"/>
    <property type="match status" value="1"/>
</dbReference>
<dbReference type="InterPro" id="IPR002668">
    <property type="entry name" value="CNT_N_dom"/>
</dbReference>